<gene>
    <name evidence="3" type="ORF">DFR29_10332</name>
</gene>
<comment type="caution">
    <text evidence="3">The sequence shown here is derived from an EMBL/GenBank/DDBJ whole genome shotgun (WGS) entry which is preliminary data.</text>
</comment>
<evidence type="ECO:0000259" key="2">
    <source>
        <dbReference type="Pfam" id="PF14534"/>
    </source>
</evidence>
<dbReference type="RefSeq" id="WP_166653901.1">
    <property type="nucleotide sequence ID" value="NZ_SNZH01000003.1"/>
</dbReference>
<dbReference type="Proteomes" id="UP000295293">
    <property type="component" value="Unassembled WGS sequence"/>
</dbReference>
<reference evidence="3 4" key="1">
    <citation type="submission" date="2019-03" db="EMBL/GenBank/DDBJ databases">
        <title>Genomic Encyclopedia of Type Strains, Phase IV (KMG-IV): sequencing the most valuable type-strain genomes for metagenomic binning, comparative biology and taxonomic classification.</title>
        <authorList>
            <person name="Goeker M."/>
        </authorList>
    </citation>
    <scope>NUCLEOTIDE SEQUENCE [LARGE SCALE GENOMIC DNA]</scope>
    <source>
        <strain evidence="3 4">DSM 21667</strain>
    </source>
</reference>
<keyword evidence="4" id="KW-1185">Reference proteome</keyword>
<dbReference type="AlphaFoldDB" id="A0A4R6Z4E1"/>
<evidence type="ECO:0000313" key="3">
    <source>
        <dbReference type="EMBL" id="TDR46501.1"/>
    </source>
</evidence>
<name>A0A4R6Z4E1_9GAMM</name>
<dbReference type="EMBL" id="SNZH01000003">
    <property type="protein sequence ID" value="TDR46501.1"/>
    <property type="molecule type" value="Genomic_DNA"/>
</dbReference>
<organism evidence="3 4">
    <name type="scientific">Tahibacter aquaticus</name>
    <dbReference type="NCBI Taxonomy" id="520092"/>
    <lineage>
        <taxon>Bacteria</taxon>
        <taxon>Pseudomonadati</taxon>
        <taxon>Pseudomonadota</taxon>
        <taxon>Gammaproteobacteria</taxon>
        <taxon>Lysobacterales</taxon>
        <taxon>Rhodanobacteraceae</taxon>
        <taxon>Tahibacter</taxon>
    </lineage>
</organism>
<protein>
    <submittedName>
        <fullName evidence="3">Uncharacterized protein DUF4440</fullName>
    </submittedName>
</protein>
<dbReference type="Gene3D" id="3.10.450.50">
    <property type="match status" value="1"/>
</dbReference>
<dbReference type="InterPro" id="IPR032710">
    <property type="entry name" value="NTF2-like_dom_sf"/>
</dbReference>
<proteinExistence type="predicted"/>
<keyword evidence="1" id="KW-0732">Signal</keyword>
<evidence type="ECO:0000256" key="1">
    <source>
        <dbReference type="SAM" id="SignalP"/>
    </source>
</evidence>
<dbReference type="SUPFAM" id="SSF54427">
    <property type="entry name" value="NTF2-like"/>
    <property type="match status" value="1"/>
</dbReference>
<dbReference type="Pfam" id="PF14534">
    <property type="entry name" value="DUF4440"/>
    <property type="match status" value="1"/>
</dbReference>
<feature type="chain" id="PRO_5020375474" evidence="1">
    <location>
        <begin position="21"/>
        <end position="173"/>
    </location>
</feature>
<accession>A0A4R6Z4E1</accession>
<evidence type="ECO:0000313" key="4">
    <source>
        <dbReference type="Proteomes" id="UP000295293"/>
    </source>
</evidence>
<feature type="domain" description="DUF4440" evidence="2">
    <location>
        <begin position="40"/>
        <end position="161"/>
    </location>
</feature>
<feature type="signal peptide" evidence="1">
    <location>
        <begin position="1"/>
        <end position="20"/>
    </location>
</feature>
<sequence length="173" mass="18906">MLYRTAAALLSLLTAGDAIAGEASTFPLSRPGSAELSATIEARDKALFAAVFERCDIAAVRSLVTDDMEFFHDQSGLNAESGDAFTDAIRKLCARQASGEDYRSRRELVPGSLFVQPLGNYGAVETGLHRFYRLDPGKPPRLTGEARFTHVWKNDNGTWRLARVVSYAHSQAP</sequence>
<dbReference type="InterPro" id="IPR027843">
    <property type="entry name" value="DUF4440"/>
</dbReference>